<dbReference type="KEGG" id="gai:IMCC3135_20450"/>
<dbReference type="Pfam" id="PF01841">
    <property type="entry name" value="Transglut_core"/>
    <property type="match status" value="1"/>
</dbReference>
<keyword evidence="3" id="KW-1185">Reference proteome</keyword>
<dbReference type="EMBL" id="CP018632">
    <property type="protein sequence ID" value="ASJ74167.1"/>
    <property type="molecule type" value="Genomic_DNA"/>
</dbReference>
<dbReference type="SMART" id="SM00460">
    <property type="entry name" value="TGc"/>
    <property type="match status" value="1"/>
</dbReference>
<evidence type="ECO:0000313" key="3">
    <source>
        <dbReference type="Proteomes" id="UP000250079"/>
    </source>
</evidence>
<dbReference type="RefSeq" id="WP_088919237.1">
    <property type="nucleotide sequence ID" value="NZ_CP018632.1"/>
</dbReference>
<gene>
    <name evidence="2" type="ORF">IMCC3135_20450</name>
</gene>
<proteinExistence type="predicted"/>
<name>A0A2Z2P187_9GAMM</name>
<dbReference type="InterPro" id="IPR048930">
    <property type="entry name" value="Bact_transglu_N_2"/>
</dbReference>
<evidence type="ECO:0000313" key="2">
    <source>
        <dbReference type="EMBL" id="ASJ74167.1"/>
    </source>
</evidence>
<dbReference type="SUPFAM" id="SSF54001">
    <property type="entry name" value="Cysteine proteinases"/>
    <property type="match status" value="1"/>
</dbReference>
<dbReference type="Gene3D" id="2.60.40.2250">
    <property type="match status" value="1"/>
</dbReference>
<accession>A0A2Z2P187</accession>
<dbReference type="AlphaFoldDB" id="A0A2Z2P187"/>
<reference evidence="2 3" key="1">
    <citation type="submission" date="2016-12" db="EMBL/GenBank/DDBJ databases">
        <authorList>
            <person name="Song W.-J."/>
            <person name="Kurnit D.M."/>
        </authorList>
    </citation>
    <scope>NUCLEOTIDE SEQUENCE [LARGE SCALE GENOMIC DNA]</scope>
    <source>
        <strain evidence="2 3">IMCC3135</strain>
    </source>
</reference>
<dbReference type="InterPro" id="IPR038765">
    <property type="entry name" value="Papain-like_cys_pep_sf"/>
</dbReference>
<organism evidence="2 3">
    <name type="scientific">Granulosicoccus antarcticus IMCC3135</name>
    <dbReference type="NCBI Taxonomy" id="1192854"/>
    <lineage>
        <taxon>Bacteria</taxon>
        <taxon>Pseudomonadati</taxon>
        <taxon>Pseudomonadota</taxon>
        <taxon>Gammaproteobacteria</taxon>
        <taxon>Chromatiales</taxon>
        <taxon>Granulosicoccaceae</taxon>
        <taxon>Granulosicoccus</taxon>
    </lineage>
</organism>
<dbReference type="PANTHER" id="PTHR33490">
    <property type="entry name" value="BLR5614 PROTEIN-RELATED"/>
    <property type="match status" value="1"/>
</dbReference>
<dbReference type="Pfam" id="PF21295">
    <property type="entry name" value="Bact_transglu_N_2"/>
    <property type="match status" value="1"/>
</dbReference>
<dbReference type="PANTHER" id="PTHR33490:SF12">
    <property type="entry name" value="BLL5557 PROTEIN"/>
    <property type="match status" value="1"/>
</dbReference>
<sequence>MSIIEVGCRLEYRVHFETSFIFQVAVLDSKHQKVIKESLVCDPPHEIQVCKVGSLGHRIHRLMAEPGCLNLFYSATIDNKPKSVRSRNLISNSHSKLPCEVLEFLNPSRYCESDKLEQFAWDHFGKVKAGHTRVQAVADWVFNHLKYTPGSTSSQTTASDVFIRRVGVCRDFAHLTIALCRALGIPARYVAGYAVNLVPQDFHGLVEAYLDGAWYLFDATRLAPVNAFIRIGVGRDASDMSFSTYVGNSSLNHMYIWASDADGKLVPSGKTNKMAISLG</sequence>
<evidence type="ECO:0000259" key="1">
    <source>
        <dbReference type="SMART" id="SM00460"/>
    </source>
</evidence>
<dbReference type="Gene3D" id="3.10.620.30">
    <property type="match status" value="1"/>
</dbReference>
<feature type="domain" description="Transglutaminase-like" evidence="1">
    <location>
        <begin position="161"/>
        <end position="221"/>
    </location>
</feature>
<dbReference type="OrthoDB" id="9804872at2"/>
<dbReference type="InterPro" id="IPR002931">
    <property type="entry name" value="Transglutaminase-like"/>
</dbReference>
<protein>
    <recommendedName>
        <fullName evidence="1">Transglutaminase-like domain-containing protein</fullName>
    </recommendedName>
</protein>
<dbReference type="Proteomes" id="UP000250079">
    <property type="component" value="Chromosome"/>
</dbReference>